<evidence type="ECO:0000313" key="3">
    <source>
        <dbReference type="Proteomes" id="UP000028045"/>
    </source>
</evidence>
<protein>
    <submittedName>
        <fullName evidence="2">Uncharacterized protein</fullName>
    </submittedName>
</protein>
<dbReference type="PRINTS" id="PR00081">
    <property type="entry name" value="GDHRDH"/>
</dbReference>
<dbReference type="Pfam" id="PF00106">
    <property type="entry name" value="adh_short"/>
    <property type="match status" value="1"/>
</dbReference>
<dbReference type="HOGENOM" id="CLU_010194_44_4_1"/>
<dbReference type="Proteomes" id="UP000028045">
    <property type="component" value="Unassembled WGS sequence"/>
</dbReference>
<evidence type="ECO:0000313" key="2">
    <source>
        <dbReference type="EMBL" id="KEY74805.1"/>
    </source>
</evidence>
<keyword evidence="3" id="KW-1185">Reference proteome</keyword>
<dbReference type="AlphaFoldDB" id="A0A084BB76"/>
<dbReference type="PANTHER" id="PTHR43157">
    <property type="entry name" value="PHOSPHATIDYLINOSITOL-GLYCAN BIOSYNTHESIS CLASS F PROTEIN-RELATED"/>
    <property type="match status" value="1"/>
</dbReference>
<name>A0A084BB76_STACB</name>
<keyword evidence="1" id="KW-0560">Oxidoreductase</keyword>
<dbReference type="Gene3D" id="3.40.50.720">
    <property type="entry name" value="NAD(P)-binding Rossmann-like Domain"/>
    <property type="match status" value="1"/>
</dbReference>
<sequence length="362" mass="40221">MTMAARLGLGFSAFRPRRLDHHVYQNCKCRALRYLSTQRPLALPLHSNKENCTGRVFIVTGANTGIGFEATKHLVAAGASKVVMAVRNLDSGRDAKAKIEAELGITQVAEVWRMDLSSYNSVKAFAARASIELDRVDGLIENAGVFDFKRTLAEGHLNTVTVNVISTFLLTALMLPKLSRTAQDFKDVVPHLTVVGSSWGFSAPKDWDLVKDDPLVKMDAEDKNFPRLYHLTKLIDIMVVRQLGLVVPFSRLGVVVNVVSPGLSRTNLARHTPPEFQRMMAERVKHHGRTAEEGSRTLLHAAFAGPESHGRYLESCEIAEDKLPSWMTEDEGRKSQGRAWEVVTNELEAIEPGCLRNAVDWH</sequence>
<proteinExistence type="predicted"/>
<dbReference type="InterPro" id="IPR036291">
    <property type="entry name" value="NAD(P)-bd_dom_sf"/>
</dbReference>
<organism evidence="2 3">
    <name type="scientific">Stachybotrys chartarum (strain CBS 109288 / IBT 7711)</name>
    <name type="common">Toxic black mold</name>
    <name type="synonym">Stilbospora chartarum</name>
    <dbReference type="NCBI Taxonomy" id="1280523"/>
    <lineage>
        <taxon>Eukaryota</taxon>
        <taxon>Fungi</taxon>
        <taxon>Dikarya</taxon>
        <taxon>Ascomycota</taxon>
        <taxon>Pezizomycotina</taxon>
        <taxon>Sordariomycetes</taxon>
        <taxon>Hypocreomycetidae</taxon>
        <taxon>Hypocreales</taxon>
        <taxon>Stachybotryaceae</taxon>
        <taxon>Stachybotrys</taxon>
    </lineage>
</organism>
<dbReference type="SUPFAM" id="SSF51735">
    <property type="entry name" value="NAD(P)-binding Rossmann-fold domains"/>
    <property type="match status" value="1"/>
</dbReference>
<gene>
    <name evidence="2" type="ORF">S7711_06492</name>
</gene>
<evidence type="ECO:0000256" key="1">
    <source>
        <dbReference type="ARBA" id="ARBA00023002"/>
    </source>
</evidence>
<dbReference type="EMBL" id="KL647473">
    <property type="protein sequence ID" value="KEY74805.1"/>
    <property type="molecule type" value="Genomic_DNA"/>
</dbReference>
<dbReference type="PANTHER" id="PTHR43157:SF61">
    <property type="entry name" value="DEHYDROGENASE_REDUCTASE FAMILY PROTEIN, PUTATIVE (AFU_ORTHOLOGUE AFUA_3G01250)-RELATED"/>
    <property type="match status" value="1"/>
</dbReference>
<dbReference type="InterPro" id="IPR002347">
    <property type="entry name" value="SDR_fam"/>
</dbReference>
<reference evidence="2 3" key="1">
    <citation type="journal article" date="2014" name="BMC Genomics">
        <title>Comparative genome sequencing reveals chemotype-specific gene clusters in the toxigenic black mold Stachybotrys.</title>
        <authorList>
            <person name="Semeiks J."/>
            <person name="Borek D."/>
            <person name="Otwinowski Z."/>
            <person name="Grishin N.V."/>
        </authorList>
    </citation>
    <scope>NUCLEOTIDE SEQUENCE [LARGE SCALE GENOMIC DNA]</scope>
    <source>
        <strain evidence="3">CBS 109288 / IBT 7711</strain>
    </source>
</reference>
<dbReference type="GO" id="GO:0016491">
    <property type="term" value="F:oxidoreductase activity"/>
    <property type="evidence" value="ECO:0007669"/>
    <property type="project" value="UniProtKB-KW"/>
</dbReference>
<accession>A0A084BB76</accession>
<dbReference type="OrthoDB" id="542013at2759"/>